<dbReference type="Pfam" id="PF06979">
    <property type="entry name" value="TMEM70"/>
    <property type="match status" value="1"/>
</dbReference>
<organism evidence="11 12">
    <name type="scientific">Patiria miniata</name>
    <name type="common">Bat star</name>
    <name type="synonym">Asterina miniata</name>
    <dbReference type="NCBI Taxonomy" id="46514"/>
    <lineage>
        <taxon>Eukaryota</taxon>
        <taxon>Metazoa</taxon>
        <taxon>Echinodermata</taxon>
        <taxon>Eleutherozoa</taxon>
        <taxon>Asterozoa</taxon>
        <taxon>Asteroidea</taxon>
        <taxon>Valvatacea</taxon>
        <taxon>Valvatida</taxon>
        <taxon>Asterinidae</taxon>
        <taxon>Patiria</taxon>
    </lineage>
</organism>
<reference evidence="11" key="1">
    <citation type="submission" date="2022-11" db="UniProtKB">
        <authorList>
            <consortium name="EnsemblMetazoa"/>
        </authorList>
    </citation>
    <scope>IDENTIFICATION</scope>
</reference>
<dbReference type="OrthoDB" id="6147888at2759"/>
<dbReference type="RefSeq" id="XP_038077622.1">
    <property type="nucleotide sequence ID" value="XM_038221694.1"/>
</dbReference>
<dbReference type="GeneID" id="119745379"/>
<evidence type="ECO:0000256" key="8">
    <source>
        <dbReference type="ARBA" id="ARBA00023136"/>
    </source>
</evidence>
<feature type="transmembrane region" description="Helical" evidence="10">
    <location>
        <begin position="170"/>
        <end position="191"/>
    </location>
</feature>
<evidence type="ECO:0000313" key="11">
    <source>
        <dbReference type="EnsemblMetazoa" id="XP_038077622.1"/>
    </source>
</evidence>
<comment type="similarity">
    <text evidence="2">Belongs to the TMEM186 family.</text>
</comment>
<evidence type="ECO:0000256" key="1">
    <source>
        <dbReference type="ARBA" id="ARBA00004448"/>
    </source>
</evidence>
<evidence type="ECO:0000256" key="10">
    <source>
        <dbReference type="SAM" id="Phobius"/>
    </source>
</evidence>
<evidence type="ECO:0000256" key="2">
    <source>
        <dbReference type="ARBA" id="ARBA00007020"/>
    </source>
</evidence>
<dbReference type="InterPro" id="IPR045325">
    <property type="entry name" value="TMEM70/TMEM186/TMEM223"/>
</dbReference>
<dbReference type="InterPro" id="IPR026571">
    <property type="entry name" value="Tmem186"/>
</dbReference>
<dbReference type="OMA" id="GFIYLHR"/>
<evidence type="ECO:0000256" key="9">
    <source>
        <dbReference type="SAM" id="MobiDB-lite"/>
    </source>
</evidence>
<evidence type="ECO:0000256" key="4">
    <source>
        <dbReference type="ARBA" id="ARBA00022692"/>
    </source>
</evidence>
<dbReference type="PANTHER" id="PTHR13603">
    <property type="entry name" value="TRANSMEMBRANE PROTEIN 186"/>
    <property type="match status" value="1"/>
</dbReference>
<dbReference type="EnsemblMetazoa" id="XM_038221694.1">
    <property type="protein sequence ID" value="XP_038077622.1"/>
    <property type="gene ID" value="LOC119745379"/>
</dbReference>
<feature type="compositionally biased region" description="Polar residues" evidence="9">
    <location>
        <begin position="94"/>
        <end position="108"/>
    </location>
</feature>
<proteinExistence type="inferred from homology"/>
<evidence type="ECO:0000313" key="12">
    <source>
        <dbReference type="Proteomes" id="UP000887568"/>
    </source>
</evidence>
<keyword evidence="6 10" id="KW-1133">Transmembrane helix</keyword>
<comment type="subcellular location">
    <subcellularLocation>
        <location evidence="1">Mitochondrion inner membrane</location>
        <topology evidence="1">Multi-pass membrane protein</topology>
    </subcellularLocation>
</comment>
<accession>A0A914BQ52</accession>
<keyword evidence="4 10" id="KW-0812">Transmembrane</keyword>
<evidence type="ECO:0000256" key="3">
    <source>
        <dbReference type="ARBA" id="ARBA00014604"/>
    </source>
</evidence>
<feature type="region of interest" description="Disordered" evidence="9">
    <location>
        <begin position="94"/>
        <end position="114"/>
    </location>
</feature>
<sequence>MSRLRLNSTNFIKFVTLQYKMFATLRRLNTSTHRLALGFLHHSVASESPHTTRWVQICMFHQQSSHISTTGGNAGLLSRNICSTFPAVFQAQQPAKSHSSSGAQVEKTTSLDDGKSNNCEKEYTTVYCFPGMRYLRVISRFKLAQTFFTMGIAPPMWYLHTVGLITEYQLLYSLSVATFALVMLYSMSFFLRRIIGFIYLHRNRDSIKIAHMNFWGRRRDQTIPLFDVIPIGETGERTSEILIRLRRYSTKEKLYFSLKYGMITHQENFCEIFGDFDSLTKSSNK</sequence>
<evidence type="ECO:0000256" key="5">
    <source>
        <dbReference type="ARBA" id="ARBA00022792"/>
    </source>
</evidence>
<dbReference type="PANTHER" id="PTHR13603:SF1">
    <property type="entry name" value="TRANSMEMBRANE PROTEIN 186"/>
    <property type="match status" value="1"/>
</dbReference>
<keyword evidence="12" id="KW-1185">Reference proteome</keyword>
<keyword evidence="5" id="KW-0999">Mitochondrion inner membrane</keyword>
<keyword evidence="8 10" id="KW-0472">Membrane</keyword>
<keyword evidence="7" id="KW-0496">Mitochondrion</keyword>
<feature type="transmembrane region" description="Helical" evidence="10">
    <location>
        <begin position="141"/>
        <end position="158"/>
    </location>
</feature>
<name>A0A914BQ52_PATMI</name>
<dbReference type="GO" id="GO:0005743">
    <property type="term" value="C:mitochondrial inner membrane"/>
    <property type="evidence" value="ECO:0007669"/>
    <property type="project" value="UniProtKB-SubCell"/>
</dbReference>
<evidence type="ECO:0000256" key="7">
    <source>
        <dbReference type="ARBA" id="ARBA00023128"/>
    </source>
</evidence>
<dbReference type="AlphaFoldDB" id="A0A914BQ52"/>
<protein>
    <recommendedName>
        <fullName evidence="3">Transmembrane protein 186</fullName>
    </recommendedName>
</protein>
<evidence type="ECO:0000256" key="6">
    <source>
        <dbReference type="ARBA" id="ARBA00022989"/>
    </source>
</evidence>
<dbReference type="CTD" id="25880"/>
<dbReference type="Proteomes" id="UP000887568">
    <property type="component" value="Unplaced"/>
</dbReference>